<evidence type="ECO:0000259" key="2">
    <source>
        <dbReference type="PROSITE" id="PS50110"/>
    </source>
</evidence>
<evidence type="ECO:0000256" key="1">
    <source>
        <dbReference type="PROSITE-ProRule" id="PRU00169"/>
    </source>
</evidence>
<evidence type="ECO:0000313" key="4">
    <source>
        <dbReference type="Proteomes" id="UP000062788"/>
    </source>
</evidence>
<comment type="caution">
    <text evidence="3">The sequence shown here is derived from an EMBL/GenBank/DDBJ whole genome shotgun (WGS) entry which is preliminary data.</text>
</comment>
<dbReference type="Proteomes" id="UP000062788">
    <property type="component" value="Unassembled WGS sequence"/>
</dbReference>
<dbReference type="SUPFAM" id="SSF52172">
    <property type="entry name" value="CheY-like"/>
    <property type="match status" value="1"/>
</dbReference>
<keyword evidence="4" id="KW-1185">Reference proteome</keyword>
<feature type="domain" description="Response regulatory" evidence="2">
    <location>
        <begin position="14"/>
        <end position="162"/>
    </location>
</feature>
<dbReference type="OrthoDB" id="5697380at2"/>
<reference evidence="3 4" key="1">
    <citation type="submission" date="2015-11" db="EMBL/GenBank/DDBJ databases">
        <title>Expanding the genomic diversity of Burkholderia species for the development of highly accurate diagnostics.</title>
        <authorList>
            <person name="Sahl J."/>
            <person name="Keim P."/>
            <person name="Wagner D."/>
        </authorList>
    </citation>
    <scope>NUCLEOTIDE SEQUENCE [LARGE SCALE GENOMIC DNA]</scope>
    <source>
        <strain evidence="3 4">TSV85</strain>
    </source>
</reference>
<dbReference type="PROSITE" id="PS50110">
    <property type="entry name" value="RESPONSE_REGULATORY"/>
    <property type="match status" value="1"/>
</dbReference>
<dbReference type="AlphaFoldDB" id="A0A103E4T4"/>
<protein>
    <submittedName>
        <fullName evidence="3">Response regulator receiver protein</fullName>
    </submittedName>
</protein>
<name>A0A103E4T4_9BURK</name>
<proteinExistence type="predicted"/>
<keyword evidence="1" id="KW-0597">Phosphoprotein</keyword>
<dbReference type="GO" id="GO:0000160">
    <property type="term" value="P:phosphorelay signal transduction system"/>
    <property type="evidence" value="ECO:0007669"/>
    <property type="project" value="InterPro"/>
</dbReference>
<dbReference type="InterPro" id="IPR001789">
    <property type="entry name" value="Sig_transdc_resp-reg_receiver"/>
</dbReference>
<sequence length="321" mass="36200">MSRFAKQPVFYPVSVVFLDDNPDFLDALRGILRNEHLHHFFNAPDEALNFMLKHGRRATPQRLSGAEYSEFEKKGLNAFGQDPLTDAARFDEVAAIVVDYQMGEINGVEFLASLGDVACAKILLTSVASEREAVDAFNDGLIDLYLKKSAPDMTRKLTAALADAKVRHCAERGHIGVHGIGSAYCDARAIAVMRTIVERERIVEYYWRPEQNVVLMFDAHGQPSVFLAWDDDEWAFQCDVLTDEGGDADMRREMEARRVMPLFWPFQAYRSGMMSIRSTSPIAIPGWDGAFYGWSPVDAPVLDVDTWTFARWRAAHAGQRR</sequence>
<accession>A0A103E4T4</accession>
<dbReference type="EMBL" id="LOWA01000018">
    <property type="protein sequence ID" value="KVE28370.1"/>
    <property type="molecule type" value="Genomic_DNA"/>
</dbReference>
<organism evidence="3 4">
    <name type="scientific">Burkholderia singularis</name>
    <dbReference type="NCBI Taxonomy" id="1503053"/>
    <lineage>
        <taxon>Bacteria</taxon>
        <taxon>Pseudomonadati</taxon>
        <taxon>Pseudomonadota</taxon>
        <taxon>Betaproteobacteria</taxon>
        <taxon>Burkholderiales</taxon>
        <taxon>Burkholderiaceae</taxon>
        <taxon>Burkholderia</taxon>
        <taxon>pseudomallei group</taxon>
    </lineage>
</organism>
<evidence type="ECO:0000313" key="3">
    <source>
        <dbReference type="EMBL" id="KVE28370.1"/>
    </source>
</evidence>
<dbReference type="Gene3D" id="3.40.50.2300">
    <property type="match status" value="1"/>
</dbReference>
<dbReference type="InterPro" id="IPR011006">
    <property type="entry name" value="CheY-like_superfamily"/>
</dbReference>
<feature type="modified residue" description="4-aspartylphosphate" evidence="1">
    <location>
        <position position="99"/>
    </location>
</feature>
<gene>
    <name evidence="3" type="ORF">WS67_06300</name>
</gene>